<keyword evidence="4 7" id="KW-0812">Transmembrane</keyword>
<reference evidence="9 10" key="1">
    <citation type="submission" date="2019-08" db="EMBL/GenBank/DDBJ databases">
        <title>Amphibian skin-associated Pigmentiphaga: genome sequence and occurrence across geography and hosts.</title>
        <authorList>
            <person name="Bletz M.C."/>
            <person name="Bunk B."/>
            <person name="Sproeer C."/>
            <person name="Biwer P."/>
            <person name="Reiter S."/>
            <person name="Rabemananjara F.C.E."/>
            <person name="Schulz S."/>
            <person name="Overmann J."/>
            <person name="Vences M."/>
        </authorList>
    </citation>
    <scope>NUCLEOTIDE SEQUENCE [LARGE SCALE GENOMIC DNA]</scope>
    <source>
        <strain evidence="9 10">Mada1488</strain>
    </source>
</reference>
<feature type="transmembrane region" description="Helical" evidence="7">
    <location>
        <begin position="173"/>
        <end position="192"/>
    </location>
</feature>
<gene>
    <name evidence="9" type="ORF">FXN63_13055</name>
</gene>
<feature type="transmembrane region" description="Helical" evidence="7">
    <location>
        <begin position="344"/>
        <end position="370"/>
    </location>
</feature>
<feature type="transmembrane region" description="Helical" evidence="7">
    <location>
        <begin position="146"/>
        <end position="167"/>
    </location>
</feature>
<feature type="transmembrane region" description="Helical" evidence="7">
    <location>
        <begin position="220"/>
        <end position="240"/>
    </location>
</feature>
<evidence type="ECO:0000256" key="7">
    <source>
        <dbReference type="SAM" id="Phobius"/>
    </source>
</evidence>
<feature type="transmembrane region" description="Helical" evidence="7">
    <location>
        <begin position="376"/>
        <end position="395"/>
    </location>
</feature>
<evidence type="ECO:0000256" key="6">
    <source>
        <dbReference type="ARBA" id="ARBA00023136"/>
    </source>
</evidence>
<evidence type="ECO:0000256" key="2">
    <source>
        <dbReference type="ARBA" id="ARBA00022448"/>
    </source>
</evidence>
<feature type="transmembrane region" description="Helical" evidence="7">
    <location>
        <begin position="255"/>
        <end position="275"/>
    </location>
</feature>
<dbReference type="InterPro" id="IPR011701">
    <property type="entry name" value="MFS"/>
</dbReference>
<comment type="subcellular location">
    <subcellularLocation>
        <location evidence="1">Cell membrane</location>
        <topology evidence="1">Multi-pass membrane protein</topology>
    </subcellularLocation>
</comment>
<evidence type="ECO:0000256" key="4">
    <source>
        <dbReference type="ARBA" id="ARBA00022692"/>
    </source>
</evidence>
<evidence type="ECO:0000256" key="1">
    <source>
        <dbReference type="ARBA" id="ARBA00004651"/>
    </source>
</evidence>
<feature type="transmembrane region" description="Helical" evidence="7">
    <location>
        <begin position="51"/>
        <end position="75"/>
    </location>
</feature>
<protein>
    <submittedName>
        <fullName evidence="9">MFS transporter</fullName>
    </submittedName>
</protein>
<accession>A0A5C0AWG4</accession>
<feature type="transmembrane region" description="Helical" evidence="7">
    <location>
        <begin position="282"/>
        <end position="304"/>
    </location>
</feature>
<keyword evidence="10" id="KW-1185">Reference proteome</keyword>
<dbReference type="GO" id="GO:0022857">
    <property type="term" value="F:transmembrane transporter activity"/>
    <property type="evidence" value="ECO:0007669"/>
    <property type="project" value="InterPro"/>
</dbReference>
<sequence length="401" mass="41678">MPSSSLASHGNTSSTLSPRVTFVLLTSILFTYVSASAAPTPLYGVYRDAWGFSPLMLTVAFAVYAFGLLASLLIVGSLSDHVGRRPVVLGAMMVEALALVLFLSAQDIGGLILARVVQGIATGAATTALGAALLDVDRVKGSVVNSIAPMVGMAIGALGTSLLVQYAPLPMHLSYALLLVTLVSLGIAAYFMPETVTRRPGAWGSLRPDLRVARHASQGMWKVMPLNASLWMTGGFYMSLGPSLARSVTHIDTPIIGGLLVCALTLSAGLVILILRNRDPRISLSLSSVMMVTGIGTTLIGVALGQALVLFGGTLLAGIGFGSGFLGAMRSIMPLAAPHERAGLLAVFYTLSYLAMSLPAMLAGLAASTIGLTYATYGYGLTIMVLASSAGIRTLRARFKR</sequence>
<dbReference type="Pfam" id="PF07690">
    <property type="entry name" value="MFS_1"/>
    <property type="match status" value="1"/>
</dbReference>
<dbReference type="Gene3D" id="1.20.1250.20">
    <property type="entry name" value="MFS general substrate transporter like domains"/>
    <property type="match status" value="1"/>
</dbReference>
<evidence type="ECO:0000259" key="8">
    <source>
        <dbReference type="PROSITE" id="PS50850"/>
    </source>
</evidence>
<dbReference type="InterPro" id="IPR050171">
    <property type="entry name" value="MFS_Transporters"/>
</dbReference>
<dbReference type="GO" id="GO:0005886">
    <property type="term" value="C:plasma membrane"/>
    <property type="evidence" value="ECO:0007669"/>
    <property type="project" value="UniProtKB-SubCell"/>
</dbReference>
<evidence type="ECO:0000256" key="3">
    <source>
        <dbReference type="ARBA" id="ARBA00022475"/>
    </source>
</evidence>
<dbReference type="AlphaFoldDB" id="A0A5C0AWG4"/>
<evidence type="ECO:0000313" key="9">
    <source>
        <dbReference type="EMBL" id="QEI06658.1"/>
    </source>
</evidence>
<dbReference type="InterPro" id="IPR036259">
    <property type="entry name" value="MFS_trans_sf"/>
</dbReference>
<feature type="transmembrane region" description="Helical" evidence="7">
    <location>
        <begin position="87"/>
        <end position="106"/>
    </location>
</feature>
<proteinExistence type="predicted"/>
<dbReference type="PANTHER" id="PTHR23517:SF13">
    <property type="entry name" value="MAJOR FACILITATOR SUPERFAMILY MFS_1"/>
    <property type="match status" value="1"/>
</dbReference>
<keyword evidence="3" id="KW-1003">Cell membrane</keyword>
<dbReference type="KEGG" id="pacr:FXN63_13055"/>
<dbReference type="SUPFAM" id="SSF103473">
    <property type="entry name" value="MFS general substrate transporter"/>
    <property type="match status" value="1"/>
</dbReference>
<feature type="domain" description="Major facilitator superfamily (MFS) profile" evidence="8">
    <location>
        <begin position="20"/>
        <end position="401"/>
    </location>
</feature>
<feature type="transmembrane region" description="Helical" evidence="7">
    <location>
        <begin position="310"/>
        <end position="332"/>
    </location>
</feature>
<organism evidence="9 10">
    <name type="scientific">Pigmentiphaga aceris</name>
    <dbReference type="NCBI Taxonomy" id="1940612"/>
    <lineage>
        <taxon>Bacteria</taxon>
        <taxon>Pseudomonadati</taxon>
        <taxon>Pseudomonadota</taxon>
        <taxon>Betaproteobacteria</taxon>
        <taxon>Burkholderiales</taxon>
        <taxon>Alcaligenaceae</taxon>
        <taxon>Pigmentiphaga</taxon>
    </lineage>
</organism>
<dbReference type="PROSITE" id="PS50850">
    <property type="entry name" value="MFS"/>
    <property type="match status" value="1"/>
</dbReference>
<dbReference type="PANTHER" id="PTHR23517">
    <property type="entry name" value="RESISTANCE PROTEIN MDTM, PUTATIVE-RELATED-RELATED"/>
    <property type="match status" value="1"/>
</dbReference>
<evidence type="ECO:0000256" key="5">
    <source>
        <dbReference type="ARBA" id="ARBA00022989"/>
    </source>
</evidence>
<dbReference type="OrthoDB" id="9810492at2"/>
<keyword evidence="2" id="KW-0813">Transport</keyword>
<feature type="transmembrane region" description="Helical" evidence="7">
    <location>
        <begin position="112"/>
        <end position="134"/>
    </location>
</feature>
<name>A0A5C0AWG4_9BURK</name>
<keyword evidence="6 7" id="KW-0472">Membrane</keyword>
<dbReference type="Proteomes" id="UP000325161">
    <property type="component" value="Chromosome"/>
</dbReference>
<dbReference type="EMBL" id="CP043046">
    <property type="protein sequence ID" value="QEI06658.1"/>
    <property type="molecule type" value="Genomic_DNA"/>
</dbReference>
<evidence type="ECO:0000313" key="10">
    <source>
        <dbReference type="Proteomes" id="UP000325161"/>
    </source>
</evidence>
<dbReference type="RefSeq" id="WP_148815476.1">
    <property type="nucleotide sequence ID" value="NZ_CP043046.1"/>
</dbReference>
<dbReference type="InterPro" id="IPR020846">
    <property type="entry name" value="MFS_dom"/>
</dbReference>
<keyword evidence="5 7" id="KW-1133">Transmembrane helix</keyword>